<dbReference type="PANTHER" id="PTHR37536">
    <property type="entry name" value="PUTATIVE (AFU_ORTHOLOGUE AFUA_3G02970)-RELATED"/>
    <property type="match status" value="1"/>
</dbReference>
<reference evidence="4" key="1">
    <citation type="journal article" date="2023" name="Mol. Phylogenet. Evol.">
        <title>Genome-scale phylogeny and comparative genomics of the fungal order Sordariales.</title>
        <authorList>
            <person name="Hensen N."/>
            <person name="Bonometti L."/>
            <person name="Westerberg I."/>
            <person name="Brannstrom I.O."/>
            <person name="Guillou S."/>
            <person name="Cros-Aarteil S."/>
            <person name="Calhoun S."/>
            <person name="Haridas S."/>
            <person name="Kuo A."/>
            <person name="Mondo S."/>
            <person name="Pangilinan J."/>
            <person name="Riley R."/>
            <person name="LaButti K."/>
            <person name="Andreopoulos B."/>
            <person name="Lipzen A."/>
            <person name="Chen C."/>
            <person name="Yan M."/>
            <person name="Daum C."/>
            <person name="Ng V."/>
            <person name="Clum A."/>
            <person name="Steindorff A."/>
            <person name="Ohm R.A."/>
            <person name="Martin F."/>
            <person name="Silar P."/>
            <person name="Natvig D.O."/>
            <person name="Lalanne C."/>
            <person name="Gautier V."/>
            <person name="Ament-Velasquez S.L."/>
            <person name="Kruys A."/>
            <person name="Hutchinson M.I."/>
            <person name="Powell A.J."/>
            <person name="Barry K."/>
            <person name="Miller A.N."/>
            <person name="Grigoriev I.V."/>
            <person name="Debuchy R."/>
            <person name="Gladieux P."/>
            <person name="Hiltunen Thoren M."/>
            <person name="Johannesson H."/>
        </authorList>
    </citation>
    <scope>NUCLEOTIDE SEQUENCE</scope>
    <source>
        <strain evidence="4">CBS 141.50</strain>
    </source>
</reference>
<dbReference type="AlphaFoldDB" id="A0AAN6V5J3"/>
<sequence length="285" mass="30823">MWSFVRSVSLASLIASSVVSAQLSFVASIQQAGKDVEVPNLDFIRKPAQGHRRHASRNHHGYHQDNKAEERDVTSYSSNWCGASQHTTPSDGISNIIGYFTVPDLKLRPGIPAPQFAAAWVGIDGAECNSTLLQAGVTTIVNSDGGQSASAWWEWYPEASFTIDGLKVKPGDWMAVNITTKSTTAATIVITNSQLGTSVTIQVNNGPKLCRQDAEWLVEEFYDSGKQVALAQFADLWFVDSEATTVGGKTIGFDSATMVALQDDDGKVLCQGEPYDNTNFVIVSK</sequence>
<evidence type="ECO:0000313" key="4">
    <source>
        <dbReference type="EMBL" id="KAK4144450.1"/>
    </source>
</evidence>
<dbReference type="GO" id="GO:0006508">
    <property type="term" value="P:proteolysis"/>
    <property type="evidence" value="ECO:0007669"/>
    <property type="project" value="UniProtKB-KW"/>
</dbReference>
<dbReference type="Gene3D" id="2.60.120.700">
    <property type="entry name" value="Peptidase G1"/>
    <property type="match status" value="1"/>
</dbReference>
<feature type="compositionally biased region" description="Basic residues" evidence="2">
    <location>
        <begin position="48"/>
        <end position="61"/>
    </location>
</feature>
<keyword evidence="4" id="KW-0645">Protease</keyword>
<dbReference type="GeneID" id="87820224"/>
<dbReference type="EMBL" id="MU853577">
    <property type="protein sequence ID" value="KAK4144450.1"/>
    <property type="molecule type" value="Genomic_DNA"/>
</dbReference>
<dbReference type="PANTHER" id="PTHR37536:SF1">
    <property type="entry name" value="ASPERGILLOPEPSIN, PUTAITVE (AFU_ORTHOLOGUE AFUA_7G01200)"/>
    <property type="match status" value="1"/>
</dbReference>
<evidence type="ECO:0000256" key="3">
    <source>
        <dbReference type="SAM" id="SignalP"/>
    </source>
</evidence>
<evidence type="ECO:0000313" key="5">
    <source>
        <dbReference type="Proteomes" id="UP001302676"/>
    </source>
</evidence>
<dbReference type="InterPro" id="IPR000250">
    <property type="entry name" value="Peptidase_G1"/>
</dbReference>
<reference evidence="4" key="2">
    <citation type="submission" date="2023-05" db="EMBL/GenBank/DDBJ databases">
        <authorList>
            <consortium name="Lawrence Berkeley National Laboratory"/>
            <person name="Steindorff A."/>
            <person name="Hensen N."/>
            <person name="Bonometti L."/>
            <person name="Westerberg I."/>
            <person name="Brannstrom I.O."/>
            <person name="Guillou S."/>
            <person name="Cros-Aarteil S."/>
            <person name="Calhoun S."/>
            <person name="Haridas S."/>
            <person name="Kuo A."/>
            <person name="Mondo S."/>
            <person name="Pangilinan J."/>
            <person name="Riley R."/>
            <person name="Labutti K."/>
            <person name="Andreopoulos B."/>
            <person name="Lipzen A."/>
            <person name="Chen C."/>
            <person name="Yanf M."/>
            <person name="Daum C."/>
            <person name="Ng V."/>
            <person name="Clum A."/>
            <person name="Ohm R."/>
            <person name="Martin F."/>
            <person name="Silar P."/>
            <person name="Natvig D."/>
            <person name="Lalanne C."/>
            <person name="Gautier V."/>
            <person name="Ament-Velasquez S.L."/>
            <person name="Kruys A."/>
            <person name="Hutchinson M.I."/>
            <person name="Powell A.J."/>
            <person name="Barry K."/>
            <person name="Miller A.N."/>
            <person name="Grigoriev I.V."/>
            <person name="Debuchy R."/>
            <person name="Gladieux P."/>
            <person name="Thoren M.H."/>
            <person name="Johannesson H."/>
        </authorList>
    </citation>
    <scope>NUCLEOTIDE SEQUENCE</scope>
    <source>
        <strain evidence="4">CBS 141.50</strain>
    </source>
</reference>
<keyword evidence="3" id="KW-0732">Signal</keyword>
<dbReference type="Proteomes" id="UP001302676">
    <property type="component" value="Unassembled WGS sequence"/>
</dbReference>
<proteinExistence type="predicted"/>
<dbReference type="Pfam" id="PF01828">
    <property type="entry name" value="Peptidase_A4"/>
    <property type="match status" value="1"/>
</dbReference>
<keyword evidence="5" id="KW-1185">Reference proteome</keyword>
<dbReference type="RefSeq" id="XP_062637821.1">
    <property type="nucleotide sequence ID" value="XM_062783611.1"/>
</dbReference>
<name>A0AAN6V5J3_9PEZI</name>
<dbReference type="SUPFAM" id="SSF49899">
    <property type="entry name" value="Concanavalin A-like lectins/glucanases"/>
    <property type="match status" value="1"/>
</dbReference>
<accession>A0AAN6V5J3</accession>
<gene>
    <name evidence="4" type="ORF">C8A04DRAFT_36693</name>
</gene>
<protein>
    <submittedName>
        <fullName evidence="4">Protease</fullName>
    </submittedName>
</protein>
<feature type="region of interest" description="Disordered" evidence="2">
    <location>
        <begin position="48"/>
        <end position="69"/>
    </location>
</feature>
<dbReference type="InterPro" id="IPR038656">
    <property type="entry name" value="Peptidase_G1_sf"/>
</dbReference>
<organism evidence="4 5">
    <name type="scientific">Dichotomopilus funicola</name>
    <dbReference type="NCBI Taxonomy" id="1934379"/>
    <lineage>
        <taxon>Eukaryota</taxon>
        <taxon>Fungi</taxon>
        <taxon>Dikarya</taxon>
        <taxon>Ascomycota</taxon>
        <taxon>Pezizomycotina</taxon>
        <taxon>Sordariomycetes</taxon>
        <taxon>Sordariomycetidae</taxon>
        <taxon>Sordariales</taxon>
        <taxon>Chaetomiaceae</taxon>
        <taxon>Dichotomopilus</taxon>
    </lineage>
</organism>
<dbReference type="GO" id="GO:0070007">
    <property type="term" value="F:glutamic-type endopeptidase activity"/>
    <property type="evidence" value="ECO:0007669"/>
    <property type="project" value="InterPro"/>
</dbReference>
<dbReference type="PRINTS" id="PR00977">
    <property type="entry name" value="SCYTLDPTASE"/>
</dbReference>
<feature type="signal peptide" evidence="3">
    <location>
        <begin position="1"/>
        <end position="21"/>
    </location>
</feature>
<dbReference type="CDD" id="cd13426">
    <property type="entry name" value="Peptidase_G1"/>
    <property type="match status" value="1"/>
</dbReference>
<evidence type="ECO:0000256" key="2">
    <source>
        <dbReference type="SAM" id="MobiDB-lite"/>
    </source>
</evidence>
<feature type="chain" id="PRO_5043012106" evidence="3">
    <location>
        <begin position="22"/>
        <end position="285"/>
    </location>
</feature>
<feature type="active site" description="Proton acceptor" evidence="1">
    <location>
        <position position="219"/>
    </location>
</feature>
<keyword evidence="4" id="KW-0378">Hydrolase</keyword>
<dbReference type="InterPro" id="IPR013320">
    <property type="entry name" value="ConA-like_dom_sf"/>
</dbReference>
<comment type="caution">
    <text evidence="4">The sequence shown here is derived from an EMBL/GenBank/DDBJ whole genome shotgun (WGS) entry which is preliminary data.</text>
</comment>
<evidence type="ECO:0000256" key="1">
    <source>
        <dbReference type="PIRSR" id="PIRSR600250-50"/>
    </source>
</evidence>